<dbReference type="PANTHER" id="PTHR33678">
    <property type="entry name" value="BLL1576 PROTEIN"/>
    <property type="match status" value="1"/>
</dbReference>
<feature type="domain" description="Transposase IS66 zinc-finger binding" evidence="3">
    <location>
        <begin position="115"/>
        <end position="162"/>
    </location>
</feature>
<dbReference type="PANTHER" id="PTHR33678:SF1">
    <property type="entry name" value="BLL1576 PROTEIN"/>
    <property type="match status" value="1"/>
</dbReference>
<feature type="compositionally biased region" description="Basic and acidic residues" evidence="1">
    <location>
        <begin position="99"/>
        <end position="117"/>
    </location>
</feature>
<feature type="compositionally biased region" description="Polar residues" evidence="1">
    <location>
        <begin position="54"/>
        <end position="64"/>
    </location>
</feature>
<gene>
    <name evidence="5" type="ORF">Q3M24_22840</name>
</gene>
<dbReference type="Pfam" id="PF13005">
    <property type="entry name" value="zf-IS66"/>
    <property type="match status" value="1"/>
</dbReference>
<feature type="domain" description="Transposase IS66 central" evidence="2">
    <location>
        <begin position="177"/>
        <end position="455"/>
    </location>
</feature>
<evidence type="ECO:0000256" key="1">
    <source>
        <dbReference type="SAM" id="MobiDB-lite"/>
    </source>
</evidence>
<organism evidence="5">
    <name type="scientific">Candidatus Electrothrix aestuarii</name>
    <dbReference type="NCBI Taxonomy" id="3062594"/>
    <lineage>
        <taxon>Bacteria</taxon>
        <taxon>Pseudomonadati</taxon>
        <taxon>Thermodesulfobacteriota</taxon>
        <taxon>Desulfobulbia</taxon>
        <taxon>Desulfobulbales</taxon>
        <taxon>Desulfobulbaceae</taxon>
        <taxon>Candidatus Electrothrix</taxon>
    </lineage>
</organism>
<dbReference type="InterPro" id="IPR045618">
    <property type="entry name" value="DUF6444"/>
</dbReference>
<accession>A0AAU8M1Y8</accession>
<name>A0AAU8M1Y8_9BACT</name>
<reference evidence="5" key="2">
    <citation type="submission" date="2024-06" db="EMBL/GenBank/DDBJ databases">
        <authorList>
            <person name="Plum-Jensen L.E."/>
            <person name="Schramm A."/>
            <person name="Marshall I.P.G."/>
        </authorList>
    </citation>
    <scope>NUCLEOTIDE SEQUENCE</scope>
    <source>
        <strain evidence="5">Rat1</strain>
    </source>
</reference>
<dbReference type="Pfam" id="PF03050">
    <property type="entry name" value="DDE_Tnp_IS66"/>
    <property type="match status" value="1"/>
</dbReference>
<proteinExistence type="predicted"/>
<evidence type="ECO:0000313" key="5">
    <source>
        <dbReference type="EMBL" id="XCN75495.1"/>
    </source>
</evidence>
<protein>
    <submittedName>
        <fullName evidence="5">IS66 family transposase</fullName>
    </submittedName>
</protein>
<feature type="compositionally biased region" description="Polar residues" evidence="1">
    <location>
        <begin position="82"/>
        <end position="91"/>
    </location>
</feature>
<reference evidence="5" key="1">
    <citation type="journal article" date="2024" name="Syst. Appl. Microbiol.">
        <title>First single-strain enrichments of Electrothrix cable bacteria, description of E. aestuarii sp. nov. and E. rattekaaiensis sp. nov., and proposal of a cable bacteria taxonomy following the rules of the SeqCode.</title>
        <authorList>
            <person name="Plum-Jensen L.E."/>
            <person name="Schramm A."/>
            <person name="Marshall I.P.G."/>
        </authorList>
    </citation>
    <scope>NUCLEOTIDE SEQUENCE</scope>
    <source>
        <strain evidence="5">Rat1</strain>
    </source>
</reference>
<dbReference type="Pfam" id="PF20042">
    <property type="entry name" value="DUF6444"/>
    <property type="match status" value="1"/>
</dbReference>
<evidence type="ECO:0000259" key="4">
    <source>
        <dbReference type="Pfam" id="PF20042"/>
    </source>
</evidence>
<dbReference type="NCBIfam" id="NF033517">
    <property type="entry name" value="transpos_IS66"/>
    <property type="match status" value="1"/>
</dbReference>
<dbReference type="InterPro" id="IPR004291">
    <property type="entry name" value="Transposase_IS66_central"/>
</dbReference>
<dbReference type="InterPro" id="IPR052344">
    <property type="entry name" value="Transposase-related"/>
</dbReference>
<feature type="region of interest" description="Disordered" evidence="1">
    <location>
        <begin position="53"/>
        <end position="118"/>
    </location>
</feature>
<evidence type="ECO:0000259" key="3">
    <source>
        <dbReference type="Pfam" id="PF13005"/>
    </source>
</evidence>
<dbReference type="KEGG" id="eaj:Q3M24_22840"/>
<dbReference type="EMBL" id="CP159373">
    <property type="protein sequence ID" value="XCN75495.1"/>
    <property type="molecule type" value="Genomic_DNA"/>
</dbReference>
<sequence>MNFSIPDEKEIRKAFAEGEEAVVALFGKVTMHVEKLAVQLEKQSVTLKDLQARLSKNSRNSGKPPSSDGYNKPNKPKKTNSLRRSGQNPNGGQPGHKGHTLERSETPDHTETYKPEECTECGTSLEDIVAVGEEERQVYDIPAIRIEVTAHRAEIKICLGCGRENRGEFPANVKRGVRYGTGIKTWATYFGNQHHIPLERTVQVIEDLAGHKISEGSLLKASEELSECVRPSTEATAELLRHAEVLNADETGLRVRGKLHWLHVASSGLLTHYNVHEKRGKDAMDAAGILSEFKGTMLHDHWKSYFGYTNCRHGLCNSHHLRELEFIGKQYEQAWAGDMADLLLEIKAEVEKLKPDRDGFGPEAMKNFERRYDEIISRGFADNPFTPPKKKTRGPMKKSPPLNLLTRLRDYKTETLAFMYDFRVPFDNNAAERDVRMMKVKQKVSGCFRTFEGAERFASIRGYISTARKNSKNIFEAIRDAFLGNPFIPTAA</sequence>
<dbReference type="AlphaFoldDB" id="A0AAU8M1Y8"/>
<feature type="domain" description="DUF6444" evidence="4">
    <location>
        <begin position="6"/>
        <end position="100"/>
    </location>
</feature>
<evidence type="ECO:0000259" key="2">
    <source>
        <dbReference type="Pfam" id="PF03050"/>
    </source>
</evidence>
<dbReference type="InterPro" id="IPR024474">
    <property type="entry name" value="Znf_dom_IS66"/>
</dbReference>